<sequence>MKDKIELKKYYSTKEFFENYIYEENNLGVECTEEGTTFRLWSPQAECISLNLYQTGDGGNAYKQIPMKKEEKGVWSWESKEELHGVYYDYLITRNGEEVRSADPYAKACGVNGLRSMAVNLKKTNPKGWEKDQTPEEGPERIVYELHVKEFSWDKAGGFPEEYRGKYKAFTCRHTTLNKDGIHPTGLDYLKELGVTHIQIMPMYDYGSVNEAGEDTEFNWGYDPVNYNVPEGSYATDARHGEVRIREMKEMIQAIHEAGFGVIMDVVYNHTYSLDSWFQRTVPWYFYRVFPDGKISDGSACGNDVASEREMCAKYILESVLYWTEEYHIDGFRFDLMGLLDVDLMNRIRSELDQRYGKGKKIIYGEPWAADKTAVEGNKKLAAKENIGLLDENIGAFCDSTRDGIKGSALRAKKAGFINGAEGKEDEMLASVTAWCANPYQAEGFENVKAPSQIVTYVSAHDNHTLWDKLKETVVEENECMRLNKMAAAVYMTCQGTLFFLSGEEFARTKDGQDNTFKAPISLNRINWEKAWENRELVHYYQGLIALRKQLSGLCDKSKDSYKQITDMWKEKDVVGFTVLNDEASRWSQVKIIYNAKKSSYKVKYLDDGWEILSDADDSWCWKKGICADRQIEAAPQSVLILGRK</sequence>
<dbReference type="AlphaFoldDB" id="A0A3E4GPI4"/>
<dbReference type="NCBIfam" id="TIGR02104">
    <property type="entry name" value="pulA_typeI"/>
    <property type="match status" value="1"/>
</dbReference>
<dbReference type="InterPro" id="IPR017853">
    <property type="entry name" value="GH"/>
</dbReference>
<comment type="caution">
    <text evidence="3">The sequence shown here is derived from an EMBL/GenBank/DDBJ whole genome shotgun (WGS) entry which is preliminary data.</text>
</comment>
<dbReference type="EMBL" id="QSOV01000009">
    <property type="protein sequence ID" value="RGJ22967.1"/>
    <property type="molecule type" value="Genomic_DNA"/>
</dbReference>
<dbReference type="CDD" id="cd11341">
    <property type="entry name" value="AmyAc_Pullulanase_LD-like"/>
    <property type="match status" value="1"/>
</dbReference>
<dbReference type="SUPFAM" id="SSF51445">
    <property type="entry name" value="(Trans)glycosidases"/>
    <property type="match status" value="1"/>
</dbReference>
<dbReference type="InterPro" id="IPR011840">
    <property type="entry name" value="PulA_typeI"/>
</dbReference>
<dbReference type="Gene3D" id="2.60.40.1180">
    <property type="entry name" value="Golgi alpha-mannosidase II"/>
    <property type="match status" value="1"/>
</dbReference>
<dbReference type="GO" id="GO:0051060">
    <property type="term" value="F:pullulanase activity"/>
    <property type="evidence" value="ECO:0007669"/>
    <property type="project" value="UniProtKB-EC"/>
</dbReference>
<dbReference type="InterPro" id="IPR014756">
    <property type="entry name" value="Ig_E-set"/>
</dbReference>
<reference evidence="3 4" key="1">
    <citation type="submission" date="2018-08" db="EMBL/GenBank/DDBJ databases">
        <title>A genome reference for cultivated species of the human gut microbiota.</title>
        <authorList>
            <person name="Zou Y."/>
            <person name="Xue W."/>
            <person name="Luo G."/>
        </authorList>
    </citation>
    <scope>NUCLEOTIDE SEQUENCE [LARGE SCALE GENOMIC DNA]</scope>
    <source>
        <strain evidence="3 4">TM07-19</strain>
    </source>
</reference>
<dbReference type="Pfam" id="PF00128">
    <property type="entry name" value="Alpha-amylase"/>
    <property type="match status" value="2"/>
</dbReference>
<protein>
    <submittedName>
        <fullName evidence="3">Type I pullulanase</fullName>
        <ecNumber evidence="3">3.2.1.41</ecNumber>
    </submittedName>
</protein>
<name>A0A3E4GPI4_9FIRM</name>
<dbReference type="CDD" id="cd02860">
    <property type="entry name" value="E_set_Pullulanase"/>
    <property type="match status" value="1"/>
</dbReference>
<organism evidence="3 4">
    <name type="scientific">Coprococcus comes</name>
    <dbReference type="NCBI Taxonomy" id="410072"/>
    <lineage>
        <taxon>Bacteria</taxon>
        <taxon>Bacillati</taxon>
        <taxon>Bacillota</taxon>
        <taxon>Clostridia</taxon>
        <taxon>Lachnospirales</taxon>
        <taxon>Lachnospiraceae</taxon>
        <taxon>Coprococcus</taxon>
    </lineage>
</organism>
<feature type="domain" description="Glycosyl hydrolase family 13 catalytic" evidence="2">
    <location>
        <begin position="145"/>
        <end position="548"/>
    </location>
</feature>
<evidence type="ECO:0000313" key="3">
    <source>
        <dbReference type="EMBL" id="RGJ22967.1"/>
    </source>
</evidence>
<dbReference type="Gene3D" id="2.60.40.10">
    <property type="entry name" value="Immunoglobulins"/>
    <property type="match status" value="1"/>
</dbReference>
<keyword evidence="3" id="KW-0326">Glycosidase</keyword>
<dbReference type="Gene3D" id="3.20.20.80">
    <property type="entry name" value="Glycosidases"/>
    <property type="match status" value="1"/>
</dbReference>
<evidence type="ECO:0000313" key="4">
    <source>
        <dbReference type="Proteomes" id="UP000260655"/>
    </source>
</evidence>
<proteinExistence type="inferred from homology"/>
<comment type="similarity">
    <text evidence="1">Belongs to the glycosyl hydrolase 13 family.</text>
</comment>
<dbReference type="InterPro" id="IPR006047">
    <property type="entry name" value="GH13_cat_dom"/>
</dbReference>
<dbReference type="InterPro" id="IPR013780">
    <property type="entry name" value="Glyco_hydro_b"/>
</dbReference>
<evidence type="ECO:0000256" key="1">
    <source>
        <dbReference type="ARBA" id="ARBA00008061"/>
    </source>
</evidence>
<dbReference type="PANTHER" id="PTHR43002">
    <property type="entry name" value="GLYCOGEN DEBRANCHING ENZYME"/>
    <property type="match status" value="1"/>
</dbReference>
<dbReference type="SUPFAM" id="SSF81296">
    <property type="entry name" value="E set domains"/>
    <property type="match status" value="1"/>
</dbReference>
<keyword evidence="3" id="KW-0378">Hydrolase</keyword>
<evidence type="ECO:0000259" key="2">
    <source>
        <dbReference type="SMART" id="SM00642"/>
    </source>
</evidence>
<dbReference type="InterPro" id="IPR013783">
    <property type="entry name" value="Ig-like_fold"/>
</dbReference>
<dbReference type="EC" id="3.2.1.41" evidence="3"/>
<accession>A0A3E4GPI4</accession>
<dbReference type="InterPro" id="IPR004193">
    <property type="entry name" value="Glyco_hydro_13_N"/>
</dbReference>
<dbReference type="Proteomes" id="UP000260655">
    <property type="component" value="Unassembled WGS sequence"/>
</dbReference>
<dbReference type="SMART" id="SM00642">
    <property type="entry name" value="Aamy"/>
    <property type="match status" value="1"/>
</dbReference>
<dbReference type="Pfam" id="PF02922">
    <property type="entry name" value="CBM_48"/>
    <property type="match status" value="1"/>
</dbReference>
<dbReference type="GO" id="GO:0005975">
    <property type="term" value="P:carbohydrate metabolic process"/>
    <property type="evidence" value="ECO:0007669"/>
    <property type="project" value="InterPro"/>
</dbReference>
<gene>
    <name evidence="3" type="primary">pulA</name>
    <name evidence="3" type="ORF">DXD67_09620</name>
</gene>
<dbReference type="RefSeq" id="WP_117558013.1">
    <property type="nucleotide sequence ID" value="NZ_QSOV01000009.1"/>
</dbReference>